<dbReference type="PROSITE" id="PS50255">
    <property type="entry name" value="CYTOCHROME_B5_2"/>
    <property type="match status" value="1"/>
</dbReference>
<dbReference type="Gene3D" id="3.10.120.10">
    <property type="entry name" value="Cytochrome b5-like heme/steroid binding domain"/>
    <property type="match status" value="1"/>
</dbReference>
<feature type="transmembrane region" description="Helical" evidence="4">
    <location>
        <begin position="267"/>
        <end position="290"/>
    </location>
</feature>
<evidence type="ECO:0000256" key="2">
    <source>
        <dbReference type="ARBA" id="ARBA00022723"/>
    </source>
</evidence>
<reference evidence="7 8" key="1">
    <citation type="submission" date="2024-08" db="EMBL/GenBank/DDBJ databases">
        <authorList>
            <person name="Cucini C."/>
            <person name="Frati F."/>
        </authorList>
    </citation>
    <scope>NUCLEOTIDE SEQUENCE [LARGE SCALE GENOMIC DNA]</scope>
</reference>
<evidence type="ECO:0000256" key="4">
    <source>
        <dbReference type="RuleBase" id="RU362121"/>
    </source>
</evidence>
<keyword evidence="4" id="KW-0472">Membrane</keyword>
<feature type="transmembrane region" description="Helical" evidence="4">
    <location>
        <begin position="302"/>
        <end position="318"/>
    </location>
</feature>
<evidence type="ECO:0000259" key="6">
    <source>
        <dbReference type="PROSITE" id="PS50255"/>
    </source>
</evidence>
<keyword evidence="8" id="KW-1185">Reference proteome</keyword>
<comment type="similarity">
    <text evidence="4">Belongs to the cytochrome b5 family.</text>
</comment>
<accession>A0ABP1QSG1</accession>
<dbReference type="PANTHER" id="PTHR16740">
    <property type="entry name" value="CYTOCHROME B5-RELATED PROTEIN-RELATED"/>
    <property type="match status" value="1"/>
</dbReference>
<dbReference type="Pfam" id="PF00173">
    <property type="entry name" value="Cyt-b5"/>
    <property type="match status" value="1"/>
</dbReference>
<dbReference type="Pfam" id="PF00487">
    <property type="entry name" value="FA_desaturase"/>
    <property type="match status" value="1"/>
</dbReference>
<dbReference type="SMART" id="SM01117">
    <property type="entry name" value="Cyt-b5"/>
    <property type="match status" value="1"/>
</dbReference>
<dbReference type="InterPro" id="IPR001199">
    <property type="entry name" value="Cyt_B5-like_heme/steroid-bd"/>
</dbReference>
<dbReference type="InterPro" id="IPR036400">
    <property type="entry name" value="Cyt_B5-like_heme/steroid_sf"/>
</dbReference>
<gene>
    <name evidence="7" type="ORF">ODALV1_LOCUS14273</name>
</gene>
<dbReference type="Proteomes" id="UP001642540">
    <property type="component" value="Unassembled WGS sequence"/>
</dbReference>
<dbReference type="EMBL" id="CAXLJM020000045">
    <property type="protein sequence ID" value="CAL8110466.1"/>
    <property type="molecule type" value="Genomic_DNA"/>
</dbReference>
<evidence type="ECO:0000256" key="3">
    <source>
        <dbReference type="ARBA" id="ARBA00023004"/>
    </source>
</evidence>
<dbReference type="InterPro" id="IPR053100">
    <property type="entry name" value="Cytochrome_b5-related"/>
</dbReference>
<feature type="region of interest" description="Disordered" evidence="5">
    <location>
        <begin position="1"/>
        <end position="21"/>
    </location>
</feature>
<feature type="transmembrane region" description="Helical" evidence="4">
    <location>
        <begin position="168"/>
        <end position="190"/>
    </location>
</feature>
<evidence type="ECO:0000313" key="8">
    <source>
        <dbReference type="Proteomes" id="UP001642540"/>
    </source>
</evidence>
<name>A0ABP1QSG1_9HEXA</name>
<evidence type="ECO:0000256" key="5">
    <source>
        <dbReference type="SAM" id="MobiDB-lite"/>
    </source>
</evidence>
<evidence type="ECO:0000313" key="7">
    <source>
        <dbReference type="EMBL" id="CAL8110466.1"/>
    </source>
</evidence>
<dbReference type="SUPFAM" id="SSF55856">
    <property type="entry name" value="Cytochrome b5-like heme/steroid binding domain"/>
    <property type="match status" value="1"/>
</dbReference>
<comment type="caution">
    <text evidence="4">Lacks conserved residue(s) required for the propagation of feature annotation.</text>
</comment>
<dbReference type="InterPro" id="IPR005804">
    <property type="entry name" value="FA_desaturase_dom"/>
</dbReference>
<feature type="compositionally biased region" description="Low complexity" evidence="5">
    <location>
        <begin position="1"/>
        <end position="20"/>
    </location>
</feature>
<keyword evidence="1 4" id="KW-0349">Heme</keyword>
<keyword evidence="3 4" id="KW-0408">Iron</keyword>
<dbReference type="InterPro" id="IPR018506">
    <property type="entry name" value="Cyt_B5_heme-BS"/>
</dbReference>
<organism evidence="7 8">
    <name type="scientific">Orchesella dallaii</name>
    <dbReference type="NCBI Taxonomy" id="48710"/>
    <lineage>
        <taxon>Eukaryota</taxon>
        <taxon>Metazoa</taxon>
        <taxon>Ecdysozoa</taxon>
        <taxon>Arthropoda</taxon>
        <taxon>Hexapoda</taxon>
        <taxon>Collembola</taxon>
        <taxon>Entomobryomorpha</taxon>
        <taxon>Entomobryoidea</taxon>
        <taxon>Orchesellidae</taxon>
        <taxon>Orchesellinae</taxon>
        <taxon>Orchesella</taxon>
    </lineage>
</organism>
<proteinExistence type="inferred from homology"/>
<protein>
    <recommendedName>
        <fullName evidence="6">Cytochrome b5 heme-binding domain-containing protein</fullName>
    </recommendedName>
</protein>
<feature type="domain" description="Cytochrome b5 heme-binding" evidence="6">
    <location>
        <begin position="50"/>
        <end position="123"/>
    </location>
</feature>
<keyword evidence="4" id="KW-1133">Transmembrane helix</keyword>
<dbReference type="PANTHER" id="PTHR16740:SF1">
    <property type="entry name" value="CYTOCHROME B5-RELATED PROTEIN-RELATED"/>
    <property type="match status" value="1"/>
</dbReference>
<keyword evidence="4" id="KW-0812">Transmembrane</keyword>
<evidence type="ECO:0000256" key="1">
    <source>
        <dbReference type="ARBA" id="ARBA00022617"/>
    </source>
</evidence>
<keyword evidence="2 4" id="KW-0479">Metal-binding</keyword>
<sequence length="454" mass="52572">MAPLINNSVVKNQNNNSDNVTDTKTLTSSFAGISRYTGERGLVHPSIFDWLIVKRRDDNIGNLWRVHDKLYNLEDFIAKHPGGRDWIEFSRGTDITEAFESSHFVNVKNVRQILEKYYVADDPSPRNSPYTFKENGFYKTLKRKAEPILKEVGMGLSKEAMLIEDSLFVTYMVLAVLGVWLNSMILQIAAGTVLGMLTVGAHNFFHKKDNWRIYYYDLSSLSSYEWRISHAFSHHLFPNTVLDFEVLLGEPMIEMLPIRPKYFIHKYIMPFVIDTLYGVYGLLQIVFRIISVLQGKQRIRPENLLVILQLFIFMQLAPTLMAGFQAWAVIISATSFWFAFVSNNSAHHHPHCFHDGDESRPDPDFGLCQLDATASKTDWYHRSLFSVLTTFGEHPLHHLFPTVCHGKLKYLKNVLNETLDEFSEELLQFTQWQLFVGTHQQLRRSVTHKFRKSQ</sequence>
<dbReference type="PROSITE" id="PS00191">
    <property type="entry name" value="CYTOCHROME_B5_1"/>
    <property type="match status" value="1"/>
</dbReference>
<comment type="caution">
    <text evidence="7">The sequence shown here is derived from an EMBL/GenBank/DDBJ whole genome shotgun (WGS) entry which is preliminary data.</text>
</comment>